<accession>A0A0D0D3T9</accession>
<dbReference type="FunCoup" id="A0A0D0D3T9">
    <property type="interactions" value="185"/>
</dbReference>
<proteinExistence type="predicted"/>
<dbReference type="InterPro" id="IPR004875">
    <property type="entry name" value="DDE_SF_endonuclease_dom"/>
</dbReference>
<keyword evidence="1" id="KW-0238">DNA-binding</keyword>
<dbReference type="GO" id="GO:0003677">
    <property type="term" value="F:DNA binding"/>
    <property type="evidence" value="ECO:0007669"/>
    <property type="project" value="UniProtKB-KW"/>
</dbReference>
<dbReference type="Proteomes" id="UP000054538">
    <property type="component" value="Unassembled WGS sequence"/>
</dbReference>
<protein>
    <recommendedName>
        <fullName evidence="2">HTH CENPB-type domain-containing protein</fullName>
    </recommendedName>
</protein>
<dbReference type="PANTHER" id="PTHR19303:SF73">
    <property type="entry name" value="PROTEIN PDC2"/>
    <property type="match status" value="1"/>
</dbReference>
<dbReference type="EMBL" id="KN828701">
    <property type="protein sequence ID" value="KIK74619.1"/>
    <property type="molecule type" value="Genomic_DNA"/>
</dbReference>
<feature type="domain" description="HTH CENPB-type" evidence="2">
    <location>
        <begin position="1"/>
        <end position="60"/>
    </location>
</feature>
<dbReference type="Gene3D" id="1.10.10.60">
    <property type="entry name" value="Homeodomain-like"/>
    <property type="match status" value="1"/>
</dbReference>
<name>A0A0D0D3T9_9AGAM</name>
<dbReference type="OrthoDB" id="162969at2759"/>
<dbReference type="PANTHER" id="PTHR19303">
    <property type="entry name" value="TRANSPOSON"/>
    <property type="match status" value="1"/>
</dbReference>
<reference evidence="4" key="2">
    <citation type="submission" date="2015-01" db="EMBL/GenBank/DDBJ databases">
        <title>Evolutionary Origins and Diversification of the Mycorrhizal Mutualists.</title>
        <authorList>
            <consortium name="DOE Joint Genome Institute"/>
            <consortium name="Mycorrhizal Genomics Consortium"/>
            <person name="Kohler A."/>
            <person name="Kuo A."/>
            <person name="Nagy L.G."/>
            <person name="Floudas D."/>
            <person name="Copeland A."/>
            <person name="Barry K.W."/>
            <person name="Cichocki N."/>
            <person name="Veneault-Fourrey C."/>
            <person name="LaButti K."/>
            <person name="Lindquist E.A."/>
            <person name="Lipzen A."/>
            <person name="Lundell T."/>
            <person name="Morin E."/>
            <person name="Murat C."/>
            <person name="Riley R."/>
            <person name="Ohm R."/>
            <person name="Sun H."/>
            <person name="Tunlid A."/>
            <person name="Henrissat B."/>
            <person name="Grigoriev I.V."/>
            <person name="Hibbett D.S."/>
            <person name="Martin F."/>
        </authorList>
    </citation>
    <scope>NUCLEOTIDE SEQUENCE [LARGE SCALE GENOMIC DNA]</scope>
    <source>
        <strain evidence="4">Ve08.2h10</strain>
    </source>
</reference>
<dbReference type="Pfam" id="PF03221">
    <property type="entry name" value="HTH_Tnp_Tc5"/>
    <property type="match status" value="1"/>
</dbReference>
<gene>
    <name evidence="3" type="ORF">PAXRUDRAFT_19695</name>
</gene>
<keyword evidence="4" id="KW-1185">Reference proteome</keyword>
<dbReference type="InterPro" id="IPR006600">
    <property type="entry name" value="HTH_CenpB_DNA-bd_dom"/>
</dbReference>
<dbReference type="InterPro" id="IPR050863">
    <property type="entry name" value="CenT-Element_Derived"/>
</dbReference>
<organism evidence="3 4">
    <name type="scientific">Paxillus rubicundulus Ve08.2h10</name>
    <dbReference type="NCBI Taxonomy" id="930991"/>
    <lineage>
        <taxon>Eukaryota</taxon>
        <taxon>Fungi</taxon>
        <taxon>Dikarya</taxon>
        <taxon>Basidiomycota</taxon>
        <taxon>Agaricomycotina</taxon>
        <taxon>Agaricomycetes</taxon>
        <taxon>Agaricomycetidae</taxon>
        <taxon>Boletales</taxon>
        <taxon>Paxilineae</taxon>
        <taxon>Paxillaceae</taxon>
        <taxon>Paxillus</taxon>
    </lineage>
</organism>
<sequence length="380" mass="43284">MLDLWVSKAMADKLLLTGEVIRQKWKAFADRAGVPTDEHISLSEGWLSRYKVRNGLKQTKHHGEAASASPQTVDKECLRMQGLIKNGGYKLRDIFNADESRLFYAMPPDRGLADKQHAGLKGKKVRLTYLFTANADGSKKLPPLIIGKAYKPCAFKNKTGEQLGFIYRNNAKAWMMATIYQEWLLDWDKKLRREGRKILLLQDNFSRHVIPDTLTNIHIENFEPNLTAHVQPNDQGIIRCFKAHYWAKFIHQSIDLYEAGITPTHVYNIDQLEGMRLADEAWNENLVRQAEDAVESALNTLEKTGLLQHTNRMDINELLNPAVEVHQVFEEMDEDIYEAVMDAKRVWEESAKSGEVDVESDAPVEPAPMCNEALQAALLL</sequence>
<evidence type="ECO:0000313" key="3">
    <source>
        <dbReference type="EMBL" id="KIK74619.1"/>
    </source>
</evidence>
<dbReference type="PROSITE" id="PS51253">
    <property type="entry name" value="HTH_CENPB"/>
    <property type="match status" value="1"/>
</dbReference>
<dbReference type="InParanoid" id="A0A0D0D3T9"/>
<evidence type="ECO:0000313" key="4">
    <source>
        <dbReference type="Proteomes" id="UP000054538"/>
    </source>
</evidence>
<evidence type="ECO:0000256" key="1">
    <source>
        <dbReference type="ARBA" id="ARBA00023125"/>
    </source>
</evidence>
<dbReference type="InterPro" id="IPR009057">
    <property type="entry name" value="Homeodomain-like_sf"/>
</dbReference>
<dbReference type="AlphaFoldDB" id="A0A0D0D3T9"/>
<evidence type="ECO:0000259" key="2">
    <source>
        <dbReference type="PROSITE" id="PS51253"/>
    </source>
</evidence>
<reference evidence="3 4" key="1">
    <citation type="submission" date="2014-04" db="EMBL/GenBank/DDBJ databases">
        <authorList>
            <consortium name="DOE Joint Genome Institute"/>
            <person name="Kuo A."/>
            <person name="Kohler A."/>
            <person name="Jargeat P."/>
            <person name="Nagy L.G."/>
            <person name="Floudas D."/>
            <person name="Copeland A."/>
            <person name="Barry K.W."/>
            <person name="Cichocki N."/>
            <person name="Veneault-Fourrey C."/>
            <person name="LaButti K."/>
            <person name="Lindquist E.A."/>
            <person name="Lipzen A."/>
            <person name="Lundell T."/>
            <person name="Morin E."/>
            <person name="Murat C."/>
            <person name="Sun H."/>
            <person name="Tunlid A."/>
            <person name="Henrissat B."/>
            <person name="Grigoriev I.V."/>
            <person name="Hibbett D.S."/>
            <person name="Martin F."/>
            <person name="Nordberg H.P."/>
            <person name="Cantor M.N."/>
            <person name="Hua S.X."/>
        </authorList>
    </citation>
    <scope>NUCLEOTIDE SEQUENCE [LARGE SCALE GENOMIC DNA]</scope>
    <source>
        <strain evidence="3 4">Ve08.2h10</strain>
    </source>
</reference>
<dbReference type="SUPFAM" id="SSF46689">
    <property type="entry name" value="Homeodomain-like"/>
    <property type="match status" value="1"/>
</dbReference>
<dbReference type="HOGENOM" id="CLU_018294_0_0_1"/>
<dbReference type="GO" id="GO:0005634">
    <property type="term" value="C:nucleus"/>
    <property type="evidence" value="ECO:0007669"/>
    <property type="project" value="TreeGrafter"/>
</dbReference>
<dbReference type="Pfam" id="PF03184">
    <property type="entry name" value="DDE_1"/>
    <property type="match status" value="1"/>
</dbReference>